<evidence type="ECO:0000259" key="2">
    <source>
        <dbReference type="Pfam" id="PF00155"/>
    </source>
</evidence>
<dbReference type="InterPro" id="IPR004838">
    <property type="entry name" value="NHTrfase_class1_PyrdxlP-BS"/>
</dbReference>
<comment type="similarity">
    <text evidence="1">Belongs to the class-I pyridoxal-phosphate-dependent aminotransferase family.</text>
</comment>
<dbReference type="EC" id="2.6.1.-" evidence="1"/>
<dbReference type="RefSeq" id="WP_163566814.1">
    <property type="nucleotide sequence ID" value="NZ_BAAANY010000020.1"/>
</dbReference>
<keyword evidence="1" id="KW-0808">Transferase</keyword>
<evidence type="ECO:0000256" key="1">
    <source>
        <dbReference type="RuleBase" id="RU000481"/>
    </source>
</evidence>
<dbReference type="InterPro" id="IPR015422">
    <property type="entry name" value="PyrdxlP-dep_Trfase_small"/>
</dbReference>
<dbReference type="EMBL" id="BAAANY010000020">
    <property type="protein sequence ID" value="GAA1696119.1"/>
    <property type="molecule type" value="Genomic_DNA"/>
</dbReference>
<evidence type="ECO:0000313" key="3">
    <source>
        <dbReference type="EMBL" id="GAA1696119.1"/>
    </source>
</evidence>
<dbReference type="Gene3D" id="3.90.1150.10">
    <property type="entry name" value="Aspartate Aminotransferase, domain 1"/>
    <property type="match status" value="1"/>
</dbReference>
<dbReference type="InterPro" id="IPR015421">
    <property type="entry name" value="PyrdxlP-dep_Trfase_major"/>
</dbReference>
<dbReference type="PROSITE" id="PS00105">
    <property type="entry name" value="AA_TRANSFER_CLASS_1"/>
    <property type="match status" value="1"/>
</dbReference>
<protein>
    <recommendedName>
        <fullName evidence="1">Aminotransferase</fullName>
        <ecNumber evidence="1">2.6.1.-</ecNumber>
    </recommendedName>
</protein>
<comment type="cofactor">
    <cofactor evidence="1">
        <name>pyridoxal 5'-phosphate</name>
        <dbReference type="ChEBI" id="CHEBI:597326"/>
    </cofactor>
</comment>
<organism evidence="3 4">
    <name type="scientific">Fodinicola feengrottensis</name>
    <dbReference type="NCBI Taxonomy" id="435914"/>
    <lineage>
        <taxon>Bacteria</taxon>
        <taxon>Bacillati</taxon>
        <taxon>Actinomycetota</taxon>
        <taxon>Actinomycetes</taxon>
        <taxon>Mycobacteriales</taxon>
        <taxon>Fodinicola</taxon>
    </lineage>
</organism>
<name>A0ABN2HZS9_9ACTN</name>
<dbReference type="Pfam" id="PF00155">
    <property type="entry name" value="Aminotran_1_2"/>
    <property type="match status" value="1"/>
</dbReference>
<sequence>MTRFAPNAIMSLVGETPPHDLGESVSPELHLGDLLSGDLSDLSLGYGTAAGDPALRAAIATSNGVDADEVVVTVGGMHSIFLIAFLLCSPGDEAVTVSPLFPMSRNALDAMGADVRVLPLTFEDGYRLDPARLRPLLTPATKLVSLASPQNPSGVAFSPDTVREVLAIMATQCPAAYLLLDETYREAAYGSDQVTASAAGLNDRVISVASLSKCHGAAGLRIGWTITRDPKLRESLVLAKFNTVVTCSSVSETLALRIFQNLENILASRRQSLSTGLAMVEQWVAENAAFVEWVRPDAGAICCVRLKPAAFDDKAVESFYQTLQDHGVRVANGTWFGEPARVFRLGFGFLAEPELKAALDAFSAALRDRGFGEA</sequence>
<feature type="domain" description="Aminotransferase class I/classII large" evidence="2">
    <location>
        <begin position="45"/>
        <end position="361"/>
    </location>
</feature>
<dbReference type="Gene3D" id="3.40.640.10">
    <property type="entry name" value="Type I PLP-dependent aspartate aminotransferase-like (Major domain)"/>
    <property type="match status" value="1"/>
</dbReference>
<dbReference type="InterPro" id="IPR004839">
    <property type="entry name" value="Aminotransferase_I/II_large"/>
</dbReference>
<evidence type="ECO:0000313" key="4">
    <source>
        <dbReference type="Proteomes" id="UP001500618"/>
    </source>
</evidence>
<comment type="caution">
    <text evidence="3">The sequence shown here is derived from an EMBL/GenBank/DDBJ whole genome shotgun (WGS) entry which is preliminary data.</text>
</comment>
<dbReference type="GO" id="GO:0008483">
    <property type="term" value="F:transaminase activity"/>
    <property type="evidence" value="ECO:0007669"/>
    <property type="project" value="UniProtKB-KW"/>
</dbReference>
<dbReference type="Proteomes" id="UP001500618">
    <property type="component" value="Unassembled WGS sequence"/>
</dbReference>
<dbReference type="PANTHER" id="PTHR43510:SF1">
    <property type="entry name" value="AMINOTRANSFERASE FUNCTION, HYPOTHETICAL (EUROFUNG)"/>
    <property type="match status" value="1"/>
</dbReference>
<accession>A0ABN2HZS9</accession>
<proteinExistence type="inferred from homology"/>
<dbReference type="InterPro" id="IPR015424">
    <property type="entry name" value="PyrdxlP-dep_Trfase"/>
</dbReference>
<dbReference type="CDD" id="cd00609">
    <property type="entry name" value="AAT_like"/>
    <property type="match status" value="1"/>
</dbReference>
<gene>
    <name evidence="3" type="ORF">GCM10009765_51700</name>
</gene>
<keyword evidence="4" id="KW-1185">Reference proteome</keyword>
<dbReference type="SUPFAM" id="SSF53383">
    <property type="entry name" value="PLP-dependent transferases"/>
    <property type="match status" value="1"/>
</dbReference>
<dbReference type="PANTHER" id="PTHR43510">
    <property type="entry name" value="AMINOTRANSFERASE FUNCTION, HYPOTHETICAL (EUROFUNG)"/>
    <property type="match status" value="1"/>
</dbReference>
<reference evidence="3 4" key="1">
    <citation type="journal article" date="2019" name="Int. J. Syst. Evol. Microbiol.">
        <title>The Global Catalogue of Microorganisms (GCM) 10K type strain sequencing project: providing services to taxonomists for standard genome sequencing and annotation.</title>
        <authorList>
            <consortium name="The Broad Institute Genomics Platform"/>
            <consortium name="The Broad Institute Genome Sequencing Center for Infectious Disease"/>
            <person name="Wu L."/>
            <person name="Ma J."/>
        </authorList>
    </citation>
    <scope>NUCLEOTIDE SEQUENCE [LARGE SCALE GENOMIC DNA]</scope>
    <source>
        <strain evidence="3 4">JCM 14718</strain>
    </source>
</reference>
<keyword evidence="1 3" id="KW-0032">Aminotransferase</keyword>